<keyword evidence="1" id="KW-0732">Signal</keyword>
<dbReference type="InterPro" id="IPR026444">
    <property type="entry name" value="Secre_tail"/>
</dbReference>
<dbReference type="NCBIfam" id="TIGR04183">
    <property type="entry name" value="Por_Secre_tail"/>
    <property type="match status" value="1"/>
</dbReference>
<evidence type="ECO:0000313" key="3">
    <source>
        <dbReference type="EMBL" id="MFC4739227.1"/>
    </source>
</evidence>
<comment type="caution">
    <text evidence="3">The sequence shown here is derived from an EMBL/GenBank/DDBJ whole genome shotgun (WGS) entry which is preliminary data.</text>
</comment>
<dbReference type="Proteomes" id="UP001595885">
    <property type="component" value="Unassembled WGS sequence"/>
</dbReference>
<evidence type="ECO:0000256" key="1">
    <source>
        <dbReference type="ARBA" id="ARBA00022729"/>
    </source>
</evidence>
<proteinExistence type="predicted"/>
<reference evidence="4" key="1">
    <citation type="journal article" date="2019" name="Int. J. Syst. Evol. Microbiol.">
        <title>The Global Catalogue of Microorganisms (GCM) 10K type strain sequencing project: providing services to taxonomists for standard genome sequencing and annotation.</title>
        <authorList>
            <consortium name="The Broad Institute Genomics Platform"/>
            <consortium name="The Broad Institute Genome Sequencing Center for Infectious Disease"/>
            <person name="Wu L."/>
            <person name="Ma J."/>
        </authorList>
    </citation>
    <scope>NUCLEOTIDE SEQUENCE [LARGE SCALE GENOMIC DNA]</scope>
    <source>
        <strain evidence="4">CCUG 50349</strain>
    </source>
</reference>
<evidence type="ECO:0000313" key="4">
    <source>
        <dbReference type="Proteomes" id="UP001595885"/>
    </source>
</evidence>
<dbReference type="EMBL" id="JBHSGW010000002">
    <property type="protein sequence ID" value="MFC4739227.1"/>
    <property type="molecule type" value="Genomic_DNA"/>
</dbReference>
<evidence type="ECO:0000259" key="2">
    <source>
        <dbReference type="Pfam" id="PF18962"/>
    </source>
</evidence>
<feature type="domain" description="Secretion system C-terminal sorting" evidence="2">
    <location>
        <begin position="72"/>
        <end position="140"/>
    </location>
</feature>
<keyword evidence="4" id="KW-1185">Reference proteome</keyword>
<organism evidence="3 4">
    <name type="scientific">Flavobacterium ponti</name>
    <dbReference type="NCBI Taxonomy" id="665133"/>
    <lineage>
        <taxon>Bacteria</taxon>
        <taxon>Pseudomonadati</taxon>
        <taxon>Bacteroidota</taxon>
        <taxon>Flavobacteriia</taxon>
        <taxon>Flavobacteriales</taxon>
        <taxon>Flavobacteriaceae</taxon>
        <taxon>Flavobacterium</taxon>
    </lineage>
</organism>
<dbReference type="Pfam" id="PF18962">
    <property type="entry name" value="Por_Secre_tail"/>
    <property type="match status" value="1"/>
</dbReference>
<sequence length="148" mass="17317">MKKTIILLFLFVFANHLFAQKIRFEYDEAGNQIVRTWCSSCLSKNSEKVKDISEISESDLLKFFVKDVISYYPNPVENELYIKWELIDNNLVNNIEVFSLNGQLIKTLKDLNEKDSELISFQEFPKGTYFLQLNYTDGGQKSIKIIKK</sequence>
<dbReference type="RefSeq" id="WP_379738519.1">
    <property type="nucleotide sequence ID" value="NZ_JBHSGW010000002.1"/>
</dbReference>
<gene>
    <name evidence="3" type="ORF">ACFO3U_04410</name>
</gene>
<name>A0ABV9P0V9_9FLAO</name>
<accession>A0ABV9P0V9</accession>
<protein>
    <submittedName>
        <fullName evidence="3">T9SS type A sorting domain-containing protein</fullName>
    </submittedName>
</protein>